<evidence type="ECO:0000313" key="3">
    <source>
        <dbReference type="Proteomes" id="UP000011991"/>
    </source>
</evidence>
<sequence length="104" mass="11581">MSNLQQPIVLQLVSICFGLLSWSLLGQLYRVAIENLKLGYDPWYGSLLLPAILVTGVAGAAIAYRGHRNHLLEMDATTQVKRFQFAGWFSLAPTITITFLWLAS</sequence>
<keyword evidence="1" id="KW-0812">Transmembrane</keyword>
<keyword evidence="1" id="KW-1133">Transmembrane helix</keyword>
<feature type="transmembrane region" description="Helical" evidence="1">
    <location>
        <begin position="12"/>
        <end position="31"/>
    </location>
</feature>
<keyword evidence="1" id="KW-0472">Membrane</keyword>
<gene>
    <name evidence="2" type="ORF">RMSM_01983</name>
</gene>
<feature type="transmembrane region" description="Helical" evidence="1">
    <location>
        <begin position="85"/>
        <end position="103"/>
    </location>
</feature>
<dbReference type="AlphaFoldDB" id="M5RPC2"/>
<comment type="caution">
    <text evidence="2">The sequence shown here is derived from an EMBL/GenBank/DDBJ whole genome shotgun (WGS) entry which is preliminary data.</text>
</comment>
<dbReference type="PATRIC" id="fig|1265738.3.peg.1984"/>
<evidence type="ECO:0000256" key="1">
    <source>
        <dbReference type="SAM" id="Phobius"/>
    </source>
</evidence>
<evidence type="ECO:0000313" key="2">
    <source>
        <dbReference type="EMBL" id="EMI21066.1"/>
    </source>
</evidence>
<proteinExistence type="predicted"/>
<accession>M5RPC2</accession>
<feature type="transmembrane region" description="Helical" evidence="1">
    <location>
        <begin position="43"/>
        <end position="64"/>
    </location>
</feature>
<reference evidence="2 3" key="1">
    <citation type="journal article" date="2013" name="Mar. Genomics">
        <title>Expression of sulfatases in Rhodopirellula baltica and the diversity of sulfatases in the genus Rhodopirellula.</title>
        <authorList>
            <person name="Wegner C.E."/>
            <person name="Richter-Heitmann T."/>
            <person name="Klindworth A."/>
            <person name="Klockow C."/>
            <person name="Richter M."/>
            <person name="Achstetter T."/>
            <person name="Glockner F.O."/>
            <person name="Harder J."/>
        </authorList>
    </citation>
    <scope>NUCLEOTIDE SEQUENCE [LARGE SCALE GENOMIC DNA]</scope>
    <source>
        <strain evidence="2 3">SM1</strain>
    </source>
</reference>
<keyword evidence="3" id="KW-1185">Reference proteome</keyword>
<dbReference type="EMBL" id="ANOG01000281">
    <property type="protein sequence ID" value="EMI21066.1"/>
    <property type="molecule type" value="Genomic_DNA"/>
</dbReference>
<name>M5RPC2_9BACT</name>
<organism evidence="2 3">
    <name type="scientific">Rhodopirellula maiorica SM1</name>
    <dbReference type="NCBI Taxonomy" id="1265738"/>
    <lineage>
        <taxon>Bacteria</taxon>
        <taxon>Pseudomonadati</taxon>
        <taxon>Planctomycetota</taxon>
        <taxon>Planctomycetia</taxon>
        <taxon>Pirellulales</taxon>
        <taxon>Pirellulaceae</taxon>
        <taxon>Novipirellula</taxon>
    </lineage>
</organism>
<protein>
    <submittedName>
        <fullName evidence="2">Membrane protein</fullName>
    </submittedName>
</protein>
<dbReference type="Proteomes" id="UP000011991">
    <property type="component" value="Unassembled WGS sequence"/>
</dbReference>